<comment type="caution">
    <text evidence="2">The sequence shown here is derived from an EMBL/GenBank/DDBJ whole genome shotgun (WGS) entry which is preliminary data.</text>
</comment>
<gene>
    <name evidence="3" type="ORF">G4D61_07725</name>
    <name evidence="2" type="ORF">NG54_05265</name>
</gene>
<keyword evidence="5" id="KW-1185">Reference proteome</keyword>
<evidence type="ECO:0000313" key="3">
    <source>
        <dbReference type="EMBL" id="NEY19856.1"/>
    </source>
</evidence>
<evidence type="ECO:0000313" key="2">
    <source>
        <dbReference type="EMBL" id="KHD86037.1"/>
    </source>
</evidence>
<reference evidence="3" key="2">
    <citation type="submission" date="2020-02" db="EMBL/GenBank/DDBJ databases">
        <authorList>
            <person name="Feng H."/>
        </authorList>
    </citation>
    <scope>NUCLEOTIDE SEQUENCE [LARGE SCALE GENOMIC DNA]</scope>
    <source>
        <strain evidence="3">Gsoil 114</strain>
    </source>
</reference>
<proteinExistence type="predicted"/>
<dbReference type="Proteomes" id="UP000476934">
    <property type="component" value="Unassembled WGS sequence"/>
</dbReference>
<dbReference type="Pfam" id="PF01521">
    <property type="entry name" value="Fe-S_biosyn"/>
    <property type="match status" value="1"/>
</dbReference>
<accession>A0A0A6Y165</accession>
<dbReference type="OrthoDB" id="2361087at2"/>
<feature type="domain" description="Core" evidence="1">
    <location>
        <begin position="2"/>
        <end position="105"/>
    </location>
</feature>
<dbReference type="Proteomes" id="UP000030588">
    <property type="component" value="Unassembled WGS sequence"/>
</dbReference>
<dbReference type="EMBL" id="JAAIWK010000009">
    <property type="protein sequence ID" value="NEY19856.1"/>
    <property type="molecule type" value="Genomic_DNA"/>
</dbReference>
<dbReference type="RefSeq" id="WP_035353739.1">
    <property type="nucleotide sequence ID" value="NZ_JAAIWK010000009.1"/>
</dbReference>
<evidence type="ECO:0000313" key="5">
    <source>
        <dbReference type="Proteomes" id="UP000476934"/>
    </source>
</evidence>
<organism evidence="2 4">
    <name type="scientific">Heyndrickxia ginsengihumi</name>
    <dbReference type="NCBI Taxonomy" id="363870"/>
    <lineage>
        <taxon>Bacteria</taxon>
        <taxon>Bacillati</taxon>
        <taxon>Bacillota</taxon>
        <taxon>Bacilli</taxon>
        <taxon>Bacillales</taxon>
        <taxon>Bacillaceae</taxon>
        <taxon>Heyndrickxia</taxon>
    </lineage>
</organism>
<dbReference type="InterPro" id="IPR035903">
    <property type="entry name" value="HesB-like_dom_sf"/>
</dbReference>
<evidence type="ECO:0000313" key="4">
    <source>
        <dbReference type="Proteomes" id="UP000030588"/>
    </source>
</evidence>
<dbReference type="EMBL" id="JRUN01000011">
    <property type="protein sequence ID" value="KHD86037.1"/>
    <property type="molecule type" value="Genomic_DNA"/>
</dbReference>
<protein>
    <submittedName>
        <fullName evidence="3">Iron-sulfur cluster biosynthesis family protein</fullName>
    </submittedName>
</protein>
<dbReference type="InterPro" id="IPR000361">
    <property type="entry name" value="ATAP_core_dom"/>
</dbReference>
<name>A0A0A6Y165_9BACI</name>
<reference evidence="3 5" key="3">
    <citation type="submission" date="2020-03" db="EMBL/GenBank/DDBJ databases">
        <title>Bacillus aquiflavi sp. nov., isolated from yellow water of strong flavor Chinese baijiu in Yibin region of China.</title>
        <authorList>
            <person name="Xie J."/>
        </authorList>
    </citation>
    <scope>NUCLEOTIDE SEQUENCE [LARGE SCALE GENOMIC DNA]</scope>
    <source>
        <strain evidence="3 5">Gsoil 114</strain>
    </source>
</reference>
<dbReference type="STRING" id="363870.NG54_05265"/>
<evidence type="ECO:0000259" key="1">
    <source>
        <dbReference type="Pfam" id="PF01521"/>
    </source>
</evidence>
<sequence>MISISSAAERKLKEDILQENSILKLHYDTEGCGCGLDGIPELILIQKNELTTYDRIIDTNCLPVAIENSQFIFFDDQLTIDYAKDTDTFQLKSPSQILNNSISIRKQP</sequence>
<reference evidence="2 4" key="1">
    <citation type="submission" date="2014-10" db="EMBL/GenBank/DDBJ databases">
        <title>Draft genome of phytase producing Bacillus ginsengihumi strain M2.11.</title>
        <authorList>
            <person name="Toymentseva A."/>
            <person name="Boulygina E.A."/>
            <person name="Kazakov S.V."/>
            <person name="Kayumov I."/>
            <person name="Suleimanova A.D."/>
            <person name="Mardanova A.M."/>
            <person name="Maria S.N."/>
            <person name="Sergey M.Y."/>
            <person name="Sharipova M.R."/>
        </authorList>
    </citation>
    <scope>NUCLEOTIDE SEQUENCE [LARGE SCALE GENOMIC DNA]</scope>
    <source>
        <strain evidence="2 4">M2.11</strain>
    </source>
</reference>
<dbReference type="AlphaFoldDB" id="A0A0A6Y165"/>
<dbReference type="Gene3D" id="2.60.300.12">
    <property type="entry name" value="HesB-like domain"/>
    <property type="match status" value="1"/>
</dbReference>
<dbReference type="SUPFAM" id="SSF89360">
    <property type="entry name" value="HesB-like domain"/>
    <property type="match status" value="1"/>
</dbReference>